<dbReference type="SUPFAM" id="SSF53383">
    <property type="entry name" value="PLP-dependent transferases"/>
    <property type="match status" value="1"/>
</dbReference>
<dbReference type="STRING" id="650850.SAMN04488129_113104"/>
<dbReference type="Gene3D" id="3.90.1150.10">
    <property type="entry name" value="Aspartate Aminotransferase, domain 1"/>
    <property type="match status" value="1"/>
</dbReference>
<feature type="domain" description="Aminotransferase class I/classII large" evidence="2">
    <location>
        <begin position="43"/>
        <end position="382"/>
    </location>
</feature>
<organism evidence="3 4">
    <name type="scientific">Halomonas daqiaonensis</name>
    <dbReference type="NCBI Taxonomy" id="650850"/>
    <lineage>
        <taxon>Bacteria</taxon>
        <taxon>Pseudomonadati</taxon>
        <taxon>Pseudomonadota</taxon>
        <taxon>Gammaproteobacteria</taxon>
        <taxon>Oceanospirillales</taxon>
        <taxon>Halomonadaceae</taxon>
        <taxon>Halomonas</taxon>
    </lineage>
</organism>
<dbReference type="InterPro" id="IPR015421">
    <property type="entry name" value="PyrdxlP-dep_Trfase_major"/>
</dbReference>
<evidence type="ECO:0000313" key="3">
    <source>
        <dbReference type="EMBL" id="SEL66243.1"/>
    </source>
</evidence>
<dbReference type="PANTHER" id="PTHR42691">
    <property type="entry name" value="ASPARTATE AMINOTRANSFERASE YHDR-RELATED"/>
    <property type="match status" value="1"/>
</dbReference>
<proteinExistence type="inferred from homology"/>
<dbReference type="InterPro" id="IPR015422">
    <property type="entry name" value="PyrdxlP-dep_Trfase_small"/>
</dbReference>
<dbReference type="GO" id="GO:0008483">
    <property type="term" value="F:transaminase activity"/>
    <property type="evidence" value="ECO:0007669"/>
    <property type="project" value="UniProtKB-KW"/>
</dbReference>
<dbReference type="Proteomes" id="UP000198807">
    <property type="component" value="Unassembled WGS sequence"/>
</dbReference>
<dbReference type="AlphaFoldDB" id="A0A1H7S166"/>
<dbReference type="InterPro" id="IPR004838">
    <property type="entry name" value="NHTrfase_class1_PyrdxlP-BS"/>
</dbReference>
<dbReference type="OrthoDB" id="9808770at2"/>
<comment type="cofactor">
    <cofactor evidence="1">
        <name>pyridoxal 5'-phosphate</name>
        <dbReference type="ChEBI" id="CHEBI:597326"/>
    </cofactor>
</comment>
<gene>
    <name evidence="3" type="ORF">SAMN04488129_113104</name>
</gene>
<evidence type="ECO:0000259" key="2">
    <source>
        <dbReference type="Pfam" id="PF00155"/>
    </source>
</evidence>
<accession>A0A1H7S166</accession>
<dbReference type="Gene3D" id="3.40.640.10">
    <property type="entry name" value="Type I PLP-dependent aspartate aminotransferase-like (Major domain)"/>
    <property type="match status" value="1"/>
</dbReference>
<keyword evidence="1 3" id="KW-0808">Transferase</keyword>
<dbReference type="EMBL" id="FOBC01000013">
    <property type="protein sequence ID" value="SEL66243.1"/>
    <property type="molecule type" value="Genomic_DNA"/>
</dbReference>
<dbReference type="PROSITE" id="PS00105">
    <property type="entry name" value="AA_TRANSFER_CLASS_1"/>
    <property type="match status" value="1"/>
</dbReference>
<comment type="similarity">
    <text evidence="1">Belongs to the class-I pyridoxal-phosphate-dependent aminotransferase family.</text>
</comment>
<keyword evidence="4" id="KW-1185">Reference proteome</keyword>
<sequence length="391" mass="43241">MTVLSQRSRNASAEFALVEDFFLRSSSGEARSTAGACDFSFGNPHEMPLAGLVEALARNLQPQNPEWFAYKISEPEPRAFIAKALSSELGLDFEPEDIALTHGAFAAIALAFRLVLDAGDEVVIPAPGWFCYASMLRAADLVPVKAGLSEPDFDLDLEAIDAAITPRTRMVVVNSPHNPTGRVYSQEQLQALADLLDSASNRIGARIWLLSDEPYRRIRFNNAPFVSPATLYPWTLIDYSYGKVLLAPGQRLGYLAISPRVPAEQRAELQGATFSVQMAMGWTFPSALMQYSVASLENVSIDLDALATKRNLMLHSLEQWGYQMVHPEGTFYLWGEAPGGDALRFIEILAARSVFVLPGTLFERRRHFRISLTANIEMIERALPIFRDAIG</sequence>
<dbReference type="InterPro" id="IPR004839">
    <property type="entry name" value="Aminotransferase_I/II_large"/>
</dbReference>
<dbReference type="RefSeq" id="WP_089713888.1">
    <property type="nucleotide sequence ID" value="NZ_FOBC01000013.1"/>
</dbReference>
<dbReference type="CDD" id="cd00609">
    <property type="entry name" value="AAT_like"/>
    <property type="match status" value="1"/>
</dbReference>
<dbReference type="GO" id="GO:0030170">
    <property type="term" value="F:pyridoxal phosphate binding"/>
    <property type="evidence" value="ECO:0007669"/>
    <property type="project" value="InterPro"/>
</dbReference>
<dbReference type="Pfam" id="PF00155">
    <property type="entry name" value="Aminotran_1_2"/>
    <property type="match status" value="1"/>
</dbReference>
<keyword evidence="1 3" id="KW-0032">Aminotransferase</keyword>
<dbReference type="EC" id="2.6.1.-" evidence="1"/>
<protein>
    <recommendedName>
        <fullName evidence="1">Aminotransferase</fullName>
        <ecNumber evidence="1">2.6.1.-</ecNumber>
    </recommendedName>
</protein>
<evidence type="ECO:0000256" key="1">
    <source>
        <dbReference type="RuleBase" id="RU000481"/>
    </source>
</evidence>
<evidence type="ECO:0000313" key="4">
    <source>
        <dbReference type="Proteomes" id="UP000198807"/>
    </source>
</evidence>
<name>A0A1H7S166_9GAMM</name>
<dbReference type="PANTHER" id="PTHR42691:SF1">
    <property type="entry name" value="ASPARTATE AMINOTRANSFERASE YHDR-RELATED"/>
    <property type="match status" value="1"/>
</dbReference>
<dbReference type="InterPro" id="IPR015424">
    <property type="entry name" value="PyrdxlP-dep_Trfase"/>
</dbReference>
<reference evidence="4" key="1">
    <citation type="submission" date="2016-10" db="EMBL/GenBank/DDBJ databases">
        <authorList>
            <person name="Varghese N."/>
            <person name="Submissions S."/>
        </authorList>
    </citation>
    <scope>NUCLEOTIDE SEQUENCE [LARGE SCALE GENOMIC DNA]</scope>
    <source>
        <strain evidence="4">CGMCC 1.9150</strain>
    </source>
</reference>